<accession>A0A212CMQ5</accession>
<dbReference type="FunFam" id="2.60.120.200:FF:000012">
    <property type="entry name" value="neuronal pentraxin receptor"/>
    <property type="match status" value="1"/>
</dbReference>
<dbReference type="InterPro" id="IPR018097">
    <property type="entry name" value="EGF_Ca-bd_CS"/>
</dbReference>
<feature type="disulfide bond" evidence="13">
    <location>
        <begin position="929"/>
        <end position="956"/>
    </location>
</feature>
<dbReference type="Gene3D" id="2.60.120.200">
    <property type="match status" value="1"/>
</dbReference>
<keyword evidence="6" id="KW-0732">Signal</keyword>
<feature type="domain" description="Sushi" evidence="15">
    <location>
        <begin position="1395"/>
        <end position="1452"/>
    </location>
</feature>
<feature type="domain" description="Sushi" evidence="15">
    <location>
        <begin position="1222"/>
        <end position="1279"/>
    </location>
</feature>
<evidence type="ECO:0000259" key="16">
    <source>
        <dbReference type="PROSITE" id="PS51828"/>
    </source>
</evidence>
<evidence type="ECO:0000313" key="17">
    <source>
        <dbReference type="EMBL" id="OWK07329.1"/>
    </source>
</evidence>
<feature type="domain" description="Sushi" evidence="15">
    <location>
        <begin position="1018"/>
        <end position="1075"/>
    </location>
</feature>
<feature type="domain" description="Sushi" evidence="15">
    <location>
        <begin position="190"/>
        <end position="248"/>
    </location>
</feature>
<feature type="domain" description="Sushi" evidence="15">
    <location>
        <begin position="1512"/>
        <end position="1571"/>
    </location>
</feature>
<dbReference type="GO" id="GO:0016020">
    <property type="term" value="C:membrane"/>
    <property type="evidence" value="ECO:0007669"/>
    <property type="project" value="UniProtKB-SubCell"/>
</dbReference>
<feature type="domain" description="Sushi" evidence="15">
    <location>
        <begin position="1076"/>
        <end position="1133"/>
    </location>
</feature>
<dbReference type="FunFam" id="2.10.70.10:FF:000011">
    <property type="entry name" value="CUB and sushi domain-containing protein 3 isoform A"/>
    <property type="match status" value="3"/>
</dbReference>
<feature type="domain" description="Sushi" evidence="15">
    <location>
        <begin position="1280"/>
        <end position="1337"/>
    </location>
</feature>
<dbReference type="PRINTS" id="PR00895">
    <property type="entry name" value="PENTAXIN"/>
</dbReference>
<feature type="domain" description="Sushi" evidence="15">
    <location>
        <begin position="406"/>
        <end position="467"/>
    </location>
</feature>
<dbReference type="InterPro" id="IPR013320">
    <property type="entry name" value="ConA-like_dom_sf"/>
</dbReference>
<feature type="domain" description="Sushi" evidence="15">
    <location>
        <begin position="1164"/>
        <end position="1221"/>
    </location>
</feature>
<evidence type="ECO:0000256" key="8">
    <source>
        <dbReference type="ARBA" id="ARBA00022837"/>
    </source>
</evidence>
<dbReference type="InterPro" id="IPR000742">
    <property type="entry name" value="EGF"/>
</dbReference>
<dbReference type="PANTHER" id="PTHR45656">
    <property type="entry name" value="PROTEIN CBR-CLEC-78"/>
    <property type="match status" value="1"/>
</dbReference>
<comment type="caution">
    <text evidence="12">Lacks conserved residue(s) required for the propagation of feature annotation.</text>
</comment>
<dbReference type="SMART" id="SM00181">
    <property type="entry name" value="EGF"/>
    <property type="match status" value="1"/>
</dbReference>
<evidence type="ECO:0000256" key="7">
    <source>
        <dbReference type="ARBA" id="ARBA00022737"/>
    </source>
</evidence>
<evidence type="ECO:0000256" key="12">
    <source>
        <dbReference type="PROSITE-ProRule" id="PRU00076"/>
    </source>
</evidence>
<evidence type="ECO:0000256" key="9">
    <source>
        <dbReference type="ARBA" id="ARBA00023136"/>
    </source>
</evidence>
<dbReference type="Gene3D" id="2.10.25.10">
    <property type="entry name" value="Laminin"/>
    <property type="match status" value="1"/>
</dbReference>
<keyword evidence="18" id="KW-1185">Reference proteome</keyword>
<dbReference type="InterPro" id="IPR024731">
    <property type="entry name" value="NELL2-like_EGF"/>
</dbReference>
<evidence type="ECO:0000256" key="6">
    <source>
        <dbReference type="ARBA" id="ARBA00022729"/>
    </source>
</evidence>
<feature type="domain" description="Sushi" evidence="15">
    <location>
        <begin position="842"/>
        <end position="900"/>
    </location>
</feature>
<feature type="domain" description="Sushi" evidence="15">
    <location>
        <begin position="901"/>
        <end position="958"/>
    </location>
</feature>
<dbReference type="InterPro" id="IPR035976">
    <property type="entry name" value="Sushi/SCR/CCP_sf"/>
</dbReference>
<dbReference type="SMART" id="SM00032">
    <property type="entry name" value="CCP"/>
    <property type="match status" value="22"/>
</dbReference>
<dbReference type="PROSITE" id="PS01186">
    <property type="entry name" value="EGF_2"/>
    <property type="match status" value="1"/>
</dbReference>
<dbReference type="InterPro" id="IPR000152">
    <property type="entry name" value="EGF-type_Asp/Asn_hydroxyl_site"/>
</dbReference>
<feature type="domain" description="Sushi" evidence="15">
    <location>
        <begin position="1338"/>
        <end position="1394"/>
    </location>
</feature>
<dbReference type="CDD" id="cd00054">
    <property type="entry name" value="EGF_CA"/>
    <property type="match status" value="1"/>
</dbReference>
<feature type="domain" description="Sushi" evidence="15">
    <location>
        <begin position="1453"/>
        <end position="1511"/>
    </location>
</feature>
<dbReference type="SUPFAM" id="SSF57535">
    <property type="entry name" value="Complement control module/SCR domain"/>
    <property type="match status" value="23"/>
</dbReference>
<feature type="domain" description="Sushi" evidence="15">
    <location>
        <begin position="599"/>
        <end position="660"/>
    </location>
</feature>
<dbReference type="Gene3D" id="2.10.70.10">
    <property type="entry name" value="Complement Module, domain 1"/>
    <property type="match status" value="23"/>
</dbReference>
<dbReference type="GO" id="GO:0005509">
    <property type="term" value="F:calcium ion binding"/>
    <property type="evidence" value="ECO:0007669"/>
    <property type="project" value="InterPro"/>
</dbReference>
<evidence type="ECO:0000313" key="18">
    <source>
        <dbReference type="Proteomes" id="UP000242450"/>
    </source>
</evidence>
<dbReference type="EMBL" id="MKHE01000016">
    <property type="protein sequence ID" value="OWK07329.1"/>
    <property type="molecule type" value="Genomic_DNA"/>
</dbReference>
<dbReference type="Pfam" id="PF12947">
    <property type="entry name" value="EGF_3"/>
    <property type="match status" value="1"/>
</dbReference>
<evidence type="ECO:0000256" key="2">
    <source>
        <dbReference type="ARBA" id="ARBA00004613"/>
    </source>
</evidence>
<feature type="disulfide bond" evidence="13">
    <location>
        <begin position="752"/>
        <end position="779"/>
    </location>
</feature>
<dbReference type="InterPro" id="IPR000436">
    <property type="entry name" value="Sushi_SCR_CCP_dom"/>
</dbReference>
<dbReference type="SUPFAM" id="SSF57196">
    <property type="entry name" value="EGF/Laminin"/>
    <property type="match status" value="1"/>
</dbReference>
<dbReference type="SMART" id="SM00159">
    <property type="entry name" value="PTX"/>
    <property type="match status" value="1"/>
</dbReference>
<keyword evidence="9" id="KW-0472">Membrane</keyword>
<feature type="disulfide bond" evidence="13">
    <location>
        <begin position="1365"/>
        <end position="1392"/>
    </location>
</feature>
<evidence type="ECO:0000256" key="3">
    <source>
        <dbReference type="ARBA" id="ARBA00022525"/>
    </source>
</evidence>
<feature type="disulfide bond" evidence="13">
    <location>
        <begin position="438"/>
        <end position="465"/>
    </location>
</feature>
<keyword evidence="11" id="KW-0325">Glycoprotein</keyword>
<dbReference type="FunFam" id="2.10.70.10:FF:000014">
    <property type="entry name" value="Membrane cofactor protein"/>
    <property type="match status" value="1"/>
</dbReference>
<feature type="disulfide bond" evidence="13">
    <location>
        <begin position="1046"/>
        <end position="1073"/>
    </location>
</feature>
<dbReference type="GO" id="GO:0005576">
    <property type="term" value="C:extracellular region"/>
    <property type="evidence" value="ECO:0007669"/>
    <property type="project" value="UniProtKB-SubCell"/>
</dbReference>
<evidence type="ECO:0000256" key="11">
    <source>
        <dbReference type="ARBA" id="ARBA00023180"/>
    </source>
</evidence>
<dbReference type="PROSITE" id="PS00010">
    <property type="entry name" value="ASX_HYDROXYL"/>
    <property type="match status" value="1"/>
</dbReference>
<feature type="domain" description="Sushi" evidence="15">
    <location>
        <begin position="348"/>
        <end position="405"/>
    </location>
</feature>
<feature type="disulfide bond" evidence="13">
    <location>
        <begin position="1104"/>
        <end position="1131"/>
    </location>
</feature>
<dbReference type="PROSITE" id="PS01187">
    <property type="entry name" value="EGF_CA"/>
    <property type="match status" value="1"/>
</dbReference>
<evidence type="ECO:0000256" key="13">
    <source>
        <dbReference type="PROSITE-ProRule" id="PRU00302"/>
    </source>
</evidence>
<reference evidence="17 18" key="1">
    <citation type="journal article" date="2018" name="Mol. Genet. Genomics">
        <title>The red deer Cervus elaphus genome CerEla1.0: sequencing, annotating, genes, and chromosomes.</title>
        <authorList>
            <person name="Bana N.A."/>
            <person name="Nyiri A."/>
            <person name="Nagy J."/>
            <person name="Frank K."/>
            <person name="Nagy T."/>
            <person name="Steger V."/>
            <person name="Schiller M."/>
            <person name="Lakatos P."/>
            <person name="Sugar L."/>
            <person name="Horn P."/>
            <person name="Barta E."/>
            <person name="Orosz L."/>
        </authorList>
    </citation>
    <scope>NUCLEOTIDE SEQUENCE [LARGE SCALE GENOMIC DNA]</scope>
    <source>
        <strain evidence="17">Hungarian</strain>
    </source>
</reference>
<keyword evidence="8" id="KW-0106">Calcium</keyword>
<feature type="disulfide bond" evidence="13">
    <location>
        <begin position="988"/>
        <end position="1015"/>
    </location>
</feature>
<feature type="disulfide bond" evidence="13">
    <location>
        <begin position="219"/>
        <end position="246"/>
    </location>
</feature>
<evidence type="ECO:0000259" key="15">
    <source>
        <dbReference type="PROSITE" id="PS50923"/>
    </source>
</evidence>
<feature type="disulfide bond" evidence="13">
    <location>
        <begin position="569"/>
        <end position="596"/>
    </location>
</feature>
<evidence type="ECO:0000256" key="1">
    <source>
        <dbReference type="ARBA" id="ARBA00004370"/>
    </source>
</evidence>
<gene>
    <name evidence="17" type="ORF">Celaphus_00016940</name>
</gene>
<dbReference type="CDD" id="cd00033">
    <property type="entry name" value="CCP"/>
    <property type="match status" value="23"/>
</dbReference>
<proteinExistence type="predicted"/>
<protein>
    <recommendedName>
        <fullName evidence="19">SVEP1</fullName>
    </recommendedName>
</protein>
<dbReference type="OrthoDB" id="6515930at2759"/>
<dbReference type="Pfam" id="PF00354">
    <property type="entry name" value="Pentaxin"/>
    <property type="match status" value="1"/>
</dbReference>
<keyword evidence="10 13" id="KW-1015">Disulfide bond</keyword>
<feature type="domain" description="EGF-like" evidence="14">
    <location>
        <begin position="306"/>
        <end position="345"/>
    </location>
</feature>
<feature type="disulfide bond" evidence="13">
    <location>
        <begin position="376"/>
        <end position="403"/>
    </location>
</feature>
<feature type="disulfide bond" evidence="13">
    <location>
        <begin position="1250"/>
        <end position="1277"/>
    </location>
</feature>
<keyword evidence="7" id="KW-0677">Repeat</keyword>
<feature type="disulfide bond" evidence="13">
    <location>
        <begin position="1423"/>
        <end position="1450"/>
    </location>
</feature>
<evidence type="ECO:0000259" key="14">
    <source>
        <dbReference type="PROSITE" id="PS50026"/>
    </source>
</evidence>
<dbReference type="PROSITE" id="PS50923">
    <property type="entry name" value="SUSHI"/>
    <property type="match status" value="22"/>
</dbReference>
<keyword evidence="4 12" id="KW-0245">EGF-like domain</keyword>
<feature type="disulfide bond" evidence="13">
    <location>
        <begin position="1308"/>
        <end position="1335"/>
    </location>
</feature>
<dbReference type="FunFam" id="2.10.70.10:FF:000183">
    <property type="entry name" value="Sushi, von Willebrand factor type A, EGF and pentraxin domain containing 1"/>
    <property type="match status" value="1"/>
</dbReference>
<organism evidence="17 18">
    <name type="scientific">Cervus elaphus hippelaphus</name>
    <name type="common">European red deer</name>
    <dbReference type="NCBI Taxonomy" id="46360"/>
    <lineage>
        <taxon>Eukaryota</taxon>
        <taxon>Metazoa</taxon>
        <taxon>Chordata</taxon>
        <taxon>Craniata</taxon>
        <taxon>Vertebrata</taxon>
        <taxon>Euteleostomi</taxon>
        <taxon>Mammalia</taxon>
        <taxon>Eutheria</taxon>
        <taxon>Laurasiatheria</taxon>
        <taxon>Artiodactyla</taxon>
        <taxon>Ruminantia</taxon>
        <taxon>Pecora</taxon>
        <taxon>Cervidae</taxon>
        <taxon>Cervinae</taxon>
        <taxon>Cervus</taxon>
    </lineage>
</organism>
<comment type="caution">
    <text evidence="17">The sequence shown here is derived from an EMBL/GenBank/DDBJ whole genome shotgun (WGS) entry which is preliminary data.</text>
</comment>
<feature type="domain" description="Sushi" evidence="15">
    <location>
        <begin position="782"/>
        <end position="841"/>
    </location>
</feature>
<sequence length="1607" mass="173444">MLDGVLPSLHAITCTFWMKSSDDTNYGTPISYALENGSDNTFLLTDYNGWVLYVNGKEKITDCPAVNDGNWHHIAITWTSTDGAWKVYIDGKLSDGGMGLSVGSPIPGGGSLVLGQEQDTKGEGFNPAESFVGSISQLNLWDYVLSPLQVKSLATSCPEELSKGNVLAWPDFLSGIVGRVKINPKSVFCSDCPSLEGSVPHLRTASRDVKPGSKISLYCDPGFQMIGNSVQYCLNQGQWTQPLPHCERISCGVPPPLENGFYSAEDFHAGSTVTYQCNNGYYLLGDSRMFCTDNGSWNGISPSCLDVDECAVGSDCSEHASCLNTNGSYVCSCIPPYTGDGKNCAEPIKCKAPGNPENGHSSGETYTVGAEVTFSCEEGYQLVGAARITCLESGEWSHLIPYCEGMLSKFPRLFPVLHQLAQKMVALMDLHLPMAIKCNKGYTLEGEKESSCLASGSWSHSPPVCELVKCSSPEDINHGTYILSGLTYLSTASYSCENGYSKSAASERSGTSLSCSLQGPSVIECSASGSWDRAPPTCRLVSCGEPPAIKDAVTTGSNFTFGNTVTYACREGYTLAGPDTVECLASGQWSRSDQQCLAVSCDEPPSVEHASPETAHRLFGDIAFYYCSDGYSLADNSQLLCNAQGKWVPPEGQAMPRCIAHFCEKPPAVSYSILESVSKAKFAAGSVVSFKCMEGFVLNTSAKIECLRGGQWEPSPMSIRCIPLRCGEPPSILNGYAIGSNYSFGAMVAYSCNRGFYIKGEKKSACEATGQWGGPMPTCHPVSCSEPPKVENGFLEHTTGRTFESEVRYQCNPGYKSVGSPVFVCQANRHWHSESPLSCIPLNCGKPPPIQNGYTKGENFEVGAKVHFFCNEGYELIGDHSWTCLKSGKWNKKPNQKCVPAKCPEPPLLENQLVLKELTTEAGVVTFSCKEGHVLQGRSVLRCLPSQQWNDSFPVCKMVLCLPPPLISFGVPAPTSALHFGSTVKYSCVDGFFLKGDPTTSCQADGTWSSPLPECVPVECPQPEEILKGIVDVQGLAYLSTALYTCKPGFELVGNTTTLCGENGHWLGKKPTCKPIECPKPKEILNGKFSYTKLHYGQTITYSCDPGFRLEGPKALTCLETGDWDVDAPSCNAIHCDPPQPIENGRTCQEDKTWDGDEPVCIPVDCGSPPSSPNGQVTGEEYTFQKEVEYTCNKGFLLEGASSRVCLADGSWSGNTPTCVPVQCAPPSQVANGVMDGLDYGFGKEVVFHCQHGYALHGAPKLTCQSDGNWDAQVPVCKPVNCSPPEDLDRGFTNGFSFYRGGQIEYQCLPGYKLHGSPLRKCLSNSSWSGSPPSCLPCKCSPPTIQSGAVNGTDFGCGKAAQIRCFKGFQILGPSEITCEANGRWSSDFPRCEHPSCGSPPTIPNAFIIERGSLEENVITYNCKPGYVIQGSSDLICTEKGTWTQPSPACEPLSCGPPPSVSNAVATGEAYTYESQVKLRCLEGYVMDTDIDTFTCQKDGRWFPEIISCSPKKCPLPTNVTHVLVHGDDFSVNKQVSVSCAEGYTYEGVNISTCQLDGTWEPPFSDESCSPISCGKPESPEHGFVFGSEYSFESTITYHCETGYELE</sequence>
<feature type="non-terminal residue" evidence="17">
    <location>
        <position position="1607"/>
    </location>
</feature>
<dbReference type="Proteomes" id="UP000242450">
    <property type="component" value="Chromosome 16"/>
</dbReference>
<feature type="domain" description="Pentraxin (PTX)" evidence="16">
    <location>
        <begin position="1"/>
        <end position="188"/>
    </location>
</feature>
<feature type="domain" description="Sushi" evidence="15">
    <location>
        <begin position="249"/>
        <end position="306"/>
    </location>
</feature>
<dbReference type="InterPro" id="IPR001759">
    <property type="entry name" value="PTX_dom"/>
</dbReference>
<dbReference type="SMART" id="SM00179">
    <property type="entry name" value="EGF_CA"/>
    <property type="match status" value="1"/>
</dbReference>
<dbReference type="Pfam" id="PF00084">
    <property type="entry name" value="Sushi"/>
    <property type="match status" value="22"/>
</dbReference>
<evidence type="ECO:0008006" key="19">
    <source>
        <dbReference type="Google" id="ProtNLM"/>
    </source>
</evidence>
<feature type="domain" description="Sushi" evidence="15">
    <location>
        <begin position="724"/>
        <end position="781"/>
    </location>
</feature>
<dbReference type="FunFam" id="2.10.70.10:FF:000003">
    <property type="entry name" value="Versican core protein"/>
    <property type="match status" value="1"/>
</dbReference>
<feature type="domain" description="Sushi" evidence="15">
    <location>
        <begin position="541"/>
        <end position="598"/>
    </location>
</feature>
<name>A0A212CMQ5_CEREH</name>
<dbReference type="SUPFAM" id="SSF49899">
    <property type="entry name" value="Concanavalin A-like lectins/glucanases"/>
    <property type="match status" value="1"/>
</dbReference>
<dbReference type="InterPro" id="IPR001881">
    <property type="entry name" value="EGF-like_Ca-bd_dom"/>
</dbReference>
<feature type="disulfide bond" evidence="13">
    <location>
        <begin position="663"/>
        <end position="706"/>
    </location>
</feature>
<keyword evidence="5 13" id="KW-0768">Sushi</keyword>
<evidence type="ECO:0000256" key="4">
    <source>
        <dbReference type="ARBA" id="ARBA00022536"/>
    </source>
</evidence>
<dbReference type="PANTHER" id="PTHR45656:SF4">
    <property type="entry name" value="PROTEIN CBR-CLEC-78"/>
    <property type="match status" value="1"/>
</dbReference>
<dbReference type="FunFam" id="2.10.25.10:FF:000038">
    <property type="entry name" value="Fibrillin 2"/>
    <property type="match status" value="1"/>
</dbReference>
<dbReference type="PROSITE" id="PS50026">
    <property type="entry name" value="EGF_3"/>
    <property type="match status" value="1"/>
</dbReference>
<comment type="subcellular location">
    <subcellularLocation>
        <location evidence="1">Membrane</location>
    </subcellularLocation>
    <subcellularLocation>
        <location evidence="2">Secreted</location>
    </subcellularLocation>
</comment>
<dbReference type="InterPro" id="IPR051277">
    <property type="entry name" value="SEZ6_CSMD_C4BPB_Regulators"/>
</dbReference>
<feature type="disulfide bond" evidence="13">
    <location>
        <begin position="1192"/>
        <end position="1219"/>
    </location>
</feature>
<feature type="domain" description="Sushi" evidence="15">
    <location>
        <begin position="468"/>
        <end position="540"/>
    </location>
</feature>
<feature type="domain" description="Sushi" evidence="15">
    <location>
        <begin position="959"/>
        <end position="1017"/>
    </location>
</feature>
<feature type="disulfide bond" evidence="13">
    <location>
        <begin position="277"/>
        <end position="304"/>
    </location>
</feature>
<evidence type="ECO:0000256" key="10">
    <source>
        <dbReference type="ARBA" id="ARBA00023157"/>
    </source>
</evidence>
<dbReference type="PROSITE" id="PS51828">
    <property type="entry name" value="PTX_2"/>
    <property type="match status" value="1"/>
</dbReference>
<feature type="domain" description="Sushi" evidence="15">
    <location>
        <begin position="661"/>
        <end position="723"/>
    </location>
</feature>
<keyword evidence="3" id="KW-0964">Secreted</keyword>
<evidence type="ECO:0000256" key="5">
    <source>
        <dbReference type="ARBA" id="ARBA00022659"/>
    </source>
</evidence>